<dbReference type="STRING" id="880071.Fleli_3150"/>
<evidence type="ECO:0000259" key="2">
    <source>
        <dbReference type="Pfam" id="PF13175"/>
    </source>
</evidence>
<dbReference type="PATRIC" id="fig|880071.3.peg.3151"/>
<dbReference type="OrthoDB" id="1098190at2"/>
<accession>I4ANF1</accession>
<feature type="domain" description="Endonuclease GajA/Old nuclease/RecF-like AAA" evidence="2">
    <location>
        <begin position="3"/>
        <end position="363"/>
    </location>
</feature>
<dbReference type="Pfam" id="PF13175">
    <property type="entry name" value="AAA_15"/>
    <property type="match status" value="1"/>
</dbReference>
<dbReference type="EMBL" id="CP003345">
    <property type="protein sequence ID" value="AFM05486.1"/>
    <property type="molecule type" value="Genomic_DNA"/>
</dbReference>
<dbReference type="PANTHER" id="PTHR43581:SF4">
    <property type="entry name" value="ATP_GTP PHOSPHATASE"/>
    <property type="match status" value="1"/>
</dbReference>
<evidence type="ECO:0000313" key="4">
    <source>
        <dbReference type="Proteomes" id="UP000006054"/>
    </source>
</evidence>
<dbReference type="InterPro" id="IPR041685">
    <property type="entry name" value="AAA_GajA/Old/RecF-like"/>
</dbReference>
<dbReference type="eggNOG" id="COG3593">
    <property type="taxonomic scope" value="Bacteria"/>
</dbReference>
<dbReference type="Gene3D" id="3.40.50.300">
    <property type="entry name" value="P-loop containing nucleotide triphosphate hydrolases"/>
    <property type="match status" value="1"/>
</dbReference>
<proteinExistence type="predicted"/>
<reference evidence="4" key="1">
    <citation type="submission" date="2012-06" db="EMBL/GenBank/DDBJ databases">
        <title>The complete genome of Flexibacter litoralis DSM 6794.</title>
        <authorList>
            <person name="Lucas S."/>
            <person name="Copeland A."/>
            <person name="Lapidus A."/>
            <person name="Glavina del Rio T."/>
            <person name="Dalin E."/>
            <person name="Tice H."/>
            <person name="Bruce D."/>
            <person name="Goodwin L."/>
            <person name="Pitluck S."/>
            <person name="Peters L."/>
            <person name="Ovchinnikova G."/>
            <person name="Lu M."/>
            <person name="Kyrpides N."/>
            <person name="Mavromatis K."/>
            <person name="Ivanova N."/>
            <person name="Brettin T."/>
            <person name="Detter J.C."/>
            <person name="Han C."/>
            <person name="Larimer F."/>
            <person name="Land M."/>
            <person name="Hauser L."/>
            <person name="Markowitz V."/>
            <person name="Cheng J.-F."/>
            <person name="Hugenholtz P."/>
            <person name="Woyke T."/>
            <person name="Wu D."/>
            <person name="Spring S."/>
            <person name="Lang E."/>
            <person name="Kopitz M."/>
            <person name="Brambilla E."/>
            <person name="Klenk H.-P."/>
            <person name="Eisen J.A."/>
        </authorList>
    </citation>
    <scope>NUCLEOTIDE SEQUENCE [LARGE SCALE GENOMIC DNA]</scope>
    <source>
        <strain evidence="4">ATCC 23117 / DSM 6794 / NBRC 15988 / NCIMB 1366 / Sio-4</strain>
    </source>
</reference>
<gene>
    <name evidence="3" type="ordered locus">Fleli_3150</name>
</gene>
<dbReference type="KEGG" id="fli:Fleli_3150"/>
<dbReference type="Proteomes" id="UP000006054">
    <property type="component" value="Chromosome"/>
</dbReference>
<dbReference type="InterPro" id="IPR027417">
    <property type="entry name" value="P-loop_NTPase"/>
</dbReference>
<dbReference type="AlphaFoldDB" id="I4ANF1"/>
<dbReference type="PANTHER" id="PTHR43581">
    <property type="entry name" value="ATP/GTP PHOSPHATASE"/>
    <property type="match status" value="1"/>
</dbReference>
<dbReference type="SUPFAM" id="SSF52540">
    <property type="entry name" value="P-loop containing nucleoside triphosphate hydrolases"/>
    <property type="match status" value="1"/>
</dbReference>
<evidence type="ECO:0000256" key="1">
    <source>
        <dbReference type="SAM" id="Coils"/>
    </source>
</evidence>
<name>I4ANF1_BERLS</name>
<protein>
    <recommendedName>
        <fullName evidence="2">Endonuclease GajA/Old nuclease/RecF-like AAA domain-containing protein</fullName>
    </recommendedName>
</protein>
<sequence>MQFEFKNLGTIKEAQLEMGNLTVICGKNNTGKTYLTYGVWGILDIEVIGKTNIELFSTRQLEDIDNYIDKAKIEEDENYFYLKIDEEHWSKAEQIINSFNKHSISSVFASNGKDFYNLQLHRVIERNHNFSTFNLEIILAKDSSLEVKISKSESNLKDMSDTDNIKQHYAFNIFVLLILLQSHRNNTFLLPAQRDSIELFYKELDKNRSHLLEKLRETRDLSLLDKESSRFPQPIEKLIDFARDLTRQVIKMESFLAKEQPKLLKEVENLLGVTYEVSGDEVLIKDENSTQKIPAYMASTSVRSLMHLHFWLKHKAQKGDLLMIDEPELNLHPENQIKMARLFAKLVNAGIKVWITTHSDYIIKELNNCLMLSQEMENKKELLEELEYKENEILKRDDIRAYIARYDEKLEGCTVDKVEFDEYGMVMTTFDEQARNINRIAHRLADEIDEKQLKQTSLENE</sequence>
<keyword evidence="4" id="KW-1185">Reference proteome</keyword>
<dbReference type="HOGENOM" id="CLU_040623_1_0_10"/>
<feature type="coiled-coil region" evidence="1">
    <location>
        <begin position="369"/>
        <end position="396"/>
    </location>
</feature>
<evidence type="ECO:0000313" key="3">
    <source>
        <dbReference type="EMBL" id="AFM05486.1"/>
    </source>
</evidence>
<keyword evidence="1" id="KW-0175">Coiled coil</keyword>
<dbReference type="InterPro" id="IPR051396">
    <property type="entry name" value="Bact_Antivir_Def_Nuclease"/>
</dbReference>
<dbReference type="RefSeq" id="WP_014798917.1">
    <property type="nucleotide sequence ID" value="NC_018018.1"/>
</dbReference>
<organism evidence="3 4">
    <name type="scientific">Bernardetia litoralis (strain ATCC 23117 / DSM 6794 / NBRC 15988 / NCIMB 1366 / Fx l1 / Sio-4)</name>
    <name type="common">Flexibacter litoralis</name>
    <dbReference type="NCBI Taxonomy" id="880071"/>
    <lineage>
        <taxon>Bacteria</taxon>
        <taxon>Pseudomonadati</taxon>
        <taxon>Bacteroidota</taxon>
        <taxon>Cytophagia</taxon>
        <taxon>Cytophagales</taxon>
        <taxon>Bernardetiaceae</taxon>
        <taxon>Bernardetia</taxon>
    </lineage>
</organism>